<dbReference type="InterPro" id="IPR041605">
    <property type="entry name" value="Exo_C"/>
</dbReference>
<dbReference type="SUPFAM" id="SSF47819">
    <property type="entry name" value="HRDC-like"/>
    <property type="match status" value="1"/>
</dbReference>
<dbReference type="Pfam" id="PF01612">
    <property type="entry name" value="DNA_pol_A_exo1"/>
    <property type="match status" value="1"/>
</dbReference>
<dbReference type="Pfam" id="PF18305">
    <property type="entry name" value="DNA_pol_A_exoN"/>
    <property type="match status" value="1"/>
</dbReference>
<evidence type="ECO:0000256" key="1">
    <source>
        <dbReference type="SAM" id="MobiDB-lite"/>
    </source>
</evidence>
<evidence type="ECO:0000313" key="4">
    <source>
        <dbReference type="Proteomes" id="UP000000376"/>
    </source>
</evidence>
<organism evidence="3 4">
    <name type="scientific">Arcanobacterium haemolyticum (strain ATCC 9345 / DSM 20595 / CCM 5947 / CCUG 17215 / LMG 16163 / NBRC 15585 / NCTC 8452 / 11018)</name>
    <dbReference type="NCBI Taxonomy" id="644284"/>
    <lineage>
        <taxon>Bacteria</taxon>
        <taxon>Bacillati</taxon>
        <taxon>Actinomycetota</taxon>
        <taxon>Actinomycetes</taxon>
        <taxon>Actinomycetales</taxon>
        <taxon>Actinomycetaceae</taxon>
        <taxon>Arcanobacterium</taxon>
    </lineage>
</organism>
<dbReference type="RefSeq" id="WP_013170021.1">
    <property type="nucleotide sequence ID" value="NC_014218.1"/>
</dbReference>
<dbReference type="GO" id="GO:0000166">
    <property type="term" value="F:nucleotide binding"/>
    <property type="evidence" value="ECO:0007669"/>
    <property type="project" value="InterPro"/>
</dbReference>
<dbReference type="GO" id="GO:0003676">
    <property type="term" value="F:nucleic acid binding"/>
    <property type="evidence" value="ECO:0007669"/>
    <property type="project" value="InterPro"/>
</dbReference>
<dbReference type="InterPro" id="IPR010997">
    <property type="entry name" value="HRDC-like_sf"/>
</dbReference>
<dbReference type="AlphaFoldDB" id="D7BNM6"/>
<dbReference type="STRING" id="644284.Arch_0798"/>
<keyword evidence="4" id="KW-1185">Reference proteome</keyword>
<dbReference type="InterPro" id="IPR012337">
    <property type="entry name" value="RNaseH-like_sf"/>
</dbReference>
<keyword evidence="3" id="KW-0269">Exonuclease</keyword>
<gene>
    <name evidence="3" type="ordered locus">Arch_0798</name>
</gene>
<feature type="region of interest" description="Disordered" evidence="1">
    <location>
        <begin position="1"/>
        <end position="21"/>
    </location>
</feature>
<dbReference type="PANTHER" id="PTHR47649">
    <property type="entry name" value="RIBONUCLEASE D"/>
    <property type="match status" value="1"/>
</dbReference>
<dbReference type="KEGG" id="ahe:Arch_0798"/>
<dbReference type="CDD" id="cd06142">
    <property type="entry name" value="RNaseD_exo"/>
    <property type="match status" value="1"/>
</dbReference>
<dbReference type="EMBL" id="CP002045">
    <property type="protein sequence ID" value="ADH92525.1"/>
    <property type="molecule type" value="Genomic_DNA"/>
</dbReference>
<dbReference type="InterPro" id="IPR002562">
    <property type="entry name" value="3'-5'_exonuclease_dom"/>
</dbReference>
<dbReference type="Gene3D" id="3.30.420.10">
    <property type="entry name" value="Ribonuclease H-like superfamily/Ribonuclease H"/>
    <property type="match status" value="1"/>
</dbReference>
<reference evidence="3 4" key="1">
    <citation type="journal article" date="2010" name="Stand. Genomic Sci.">
        <title>Complete genome sequence of Arcanobacterium haemolyticum type strain (11018).</title>
        <authorList>
            <person name="Yasawong M."/>
            <person name="Teshima H."/>
            <person name="Lapidus A."/>
            <person name="Nolan M."/>
            <person name="Lucas S."/>
            <person name="Glavina Del Rio T."/>
            <person name="Tice H."/>
            <person name="Cheng J."/>
            <person name="Bruce D."/>
            <person name="Detter C."/>
            <person name="Tapia R."/>
            <person name="Han C."/>
            <person name="Goodwin L."/>
            <person name="Pitluck S."/>
            <person name="Liolios K."/>
            <person name="Ivanova N."/>
            <person name="Mavromatis K."/>
            <person name="Mikhailova N."/>
            <person name="Pati A."/>
            <person name="Chen A."/>
            <person name="Palaniappan K."/>
            <person name="Land M."/>
            <person name="Hauser L."/>
            <person name="Chang Y."/>
            <person name="Jeffries C."/>
            <person name="Rohde M."/>
            <person name="Sikorski J."/>
            <person name="Pukall R."/>
            <person name="Goker M."/>
            <person name="Woyke T."/>
            <person name="Bristow J."/>
            <person name="Eisen J."/>
            <person name="Markowitz V."/>
            <person name="Hugenholtz P."/>
            <person name="Kyrpides N."/>
            <person name="Klenk H."/>
        </authorList>
    </citation>
    <scope>NUCLEOTIDE SEQUENCE [LARGE SCALE GENOMIC DNA]</scope>
    <source>
        <strain evidence="4">ATCC 9345 / DSM 20595 / CCUG 17215 / LMG 16163 / NBRC 15585 / NCTC 8452 / 11018</strain>
    </source>
</reference>
<protein>
    <submittedName>
        <fullName evidence="3">3'-5' exonuclease</fullName>
    </submittedName>
</protein>
<dbReference type="Proteomes" id="UP000000376">
    <property type="component" value="Chromosome"/>
</dbReference>
<dbReference type="OrthoDB" id="144122at2"/>
<dbReference type="SUPFAM" id="SSF53098">
    <property type="entry name" value="Ribonuclease H-like"/>
    <property type="match status" value="1"/>
</dbReference>
<dbReference type="SMART" id="SM00341">
    <property type="entry name" value="HRDC"/>
    <property type="match status" value="1"/>
</dbReference>
<dbReference type="PROSITE" id="PS50967">
    <property type="entry name" value="HRDC"/>
    <property type="match status" value="1"/>
</dbReference>
<accession>D7BNM6</accession>
<proteinExistence type="predicted"/>
<dbReference type="InterPro" id="IPR051086">
    <property type="entry name" value="RNase_D-like"/>
</dbReference>
<dbReference type="Pfam" id="PF00570">
    <property type="entry name" value="HRDC"/>
    <property type="match status" value="1"/>
</dbReference>
<dbReference type="HOGENOM" id="CLU_042387_3_0_11"/>
<dbReference type="eggNOG" id="COG0349">
    <property type="taxonomic scope" value="Bacteria"/>
</dbReference>
<keyword evidence="3" id="KW-0540">Nuclease</keyword>
<dbReference type="PANTHER" id="PTHR47649:SF1">
    <property type="entry name" value="RIBONUCLEASE D"/>
    <property type="match status" value="1"/>
</dbReference>
<keyword evidence="3" id="KW-0378">Hydrolase</keyword>
<feature type="domain" description="HRDC" evidence="2">
    <location>
        <begin position="222"/>
        <end position="302"/>
    </location>
</feature>
<dbReference type="InterPro" id="IPR002121">
    <property type="entry name" value="HRDC_dom"/>
</dbReference>
<dbReference type="GO" id="GO:0006139">
    <property type="term" value="P:nucleobase-containing compound metabolic process"/>
    <property type="evidence" value="ECO:0007669"/>
    <property type="project" value="InterPro"/>
</dbReference>
<dbReference type="SMART" id="SM00474">
    <property type="entry name" value="35EXOc"/>
    <property type="match status" value="1"/>
</dbReference>
<evidence type="ECO:0000259" key="2">
    <source>
        <dbReference type="PROSITE" id="PS50967"/>
    </source>
</evidence>
<name>D7BNM6_ARCHD</name>
<dbReference type="InterPro" id="IPR036397">
    <property type="entry name" value="RNaseH_sf"/>
</dbReference>
<dbReference type="Gene3D" id="1.10.150.80">
    <property type="entry name" value="HRDC domain"/>
    <property type="match status" value="2"/>
</dbReference>
<dbReference type="GO" id="GO:0008408">
    <property type="term" value="F:3'-5' exonuclease activity"/>
    <property type="evidence" value="ECO:0007669"/>
    <property type="project" value="InterPro"/>
</dbReference>
<sequence length="398" mass="45597">MILDTDTRTPLNEPRDGLPEITHDDYESAVERLRNGHGPFAVDTERAMGIRYSNRAYLVQIKRAGSGIVLLDPIGIEDRLGDLATIMHDEWILHAADQDLPCLRELGLEPSNVFDTELAGLILGYDRVSLQSMIAEELGFVLAKEHSDADWSARPLGPELRAYAALDVDLLIELRESLTGKLKEAGRYEWFLSECEEVRRRPLPPAHPQPWRKAVKHAKFPDQRSLAMLKALWEAREKLAEDRDLAPGKVLPNNVLANLAARKPRSRSDVAQSSLLRSRERKRDALTWWNAIHTAWNLPQSELPERRFFYNKDPFPPVQRWDKLRPEAAERWNIVRTTVLETAEKLGIRQEVLLKPRVQKQLAWDGWESPQDIPRVLETHGARPWQIAHVVEALQPNL</sequence>
<dbReference type="InterPro" id="IPR044876">
    <property type="entry name" value="HRDC_dom_sf"/>
</dbReference>
<evidence type="ECO:0000313" key="3">
    <source>
        <dbReference type="EMBL" id="ADH92525.1"/>
    </source>
</evidence>